<feature type="coiled-coil region" evidence="1">
    <location>
        <begin position="130"/>
        <end position="178"/>
    </location>
</feature>
<dbReference type="HOGENOM" id="CLU_1027961_0_0_1"/>
<proteinExistence type="predicted"/>
<dbReference type="Gramene" id="ERN11385">
    <property type="protein sequence ID" value="ERN11385"/>
    <property type="gene ID" value="AMTR_s00176p00051090"/>
</dbReference>
<evidence type="ECO:0000313" key="3">
    <source>
        <dbReference type="EMBL" id="ERN11385.1"/>
    </source>
</evidence>
<dbReference type="STRING" id="13333.W1PVR3"/>
<evidence type="ECO:0000256" key="2">
    <source>
        <dbReference type="SAM" id="MobiDB-lite"/>
    </source>
</evidence>
<name>W1PVR3_AMBTC</name>
<organism evidence="3 4">
    <name type="scientific">Amborella trichopoda</name>
    <dbReference type="NCBI Taxonomy" id="13333"/>
    <lineage>
        <taxon>Eukaryota</taxon>
        <taxon>Viridiplantae</taxon>
        <taxon>Streptophyta</taxon>
        <taxon>Embryophyta</taxon>
        <taxon>Tracheophyta</taxon>
        <taxon>Spermatophyta</taxon>
        <taxon>Magnoliopsida</taxon>
        <taxon>Amborellales</taxon>
        <taxon>Amborellaceae</taxon>
        <taxon>Amborella</taxon>
    </lineage>
</organism>
<dbReference type="Proteomes" id="UP000017836">
    <property type="component" value="Unassembled WGS sequence"/>
</dbReference>
<feature type="region of interest" description="Disordered" evidence="2">
    <location>
        <begin position="1"/>
        <end position="24"/>
    </location>
</feature>
<feature type="region of interest" description="Disordered" evidence="2">
    <location>
        <begin position="45"/>
        <end position="101"/>
    </location>
</feature>
<reference evidence="4" key="1">
    <citation type="journal article" date="2013" name="Science">
        <title>The Amborella genome and the evolution of flowering plants.</title>
        <authorList>
            <consortium name="Amborella Genome Project"/>
        </authorList>
    </citation>
    <scope>NUCLEOTIDE SEQUENCE [LARGE SCALE GENOMIC DNA]</scope>
</reference>
<dbReference type="PANTHER" id="PTHR35468">
    <property type="entry name" value="MYOSIN-LIKE PROTEIN"/>
    <property type="match status" value="1"/>
</dbReference>
<feature type="compositionally biased region" description="Basic and acidic residues" evidence="2">
    <location>
        <begin position="45"/>
        <end position="69"/>
    </location>
</feature>
<gene>
    <name evidence="3" type="ORF">AMTR_s00176p00051090</name>
</gene>
<keyword evidence="4" id="KW-1185">Reference proteome</keyword>
<accession>W1PVR3</accession>
<feature type="compositionally biased region" description="Basic and acidic residues" evidence="2">
    <location>
        <begin position="78"/>
        <end position="90"/>
    </location>
</feature>
<sequence>MQKHRRSFDSIHGTRRISVEKEEQEIVKRSNLISQLLEIERRLQKLQNKSESREEQLKACTEDSGRSSKPESLLSSKSTERSRSRSHELDDTVSSANSGMHQEAYKRMMRHVLKQLEEEAEQWVEVDRTLVLLNQQLHSLREDRDHWQNQAIYNDKKLTKLEDQMLTWRKRAMRSEQRARKLDATNSKLQQVYLELLFCGAHHSSDVETPFQTQLLSRKKIDRPFSSPGVPKATKPIGTLGKENVTKTPSNYSRNGRRVLSDMGNVVGHSL</sequence>
<feature type="region of interest" description="Disordered" evidence="2">
    <location>
        <begin position="222"/>
        <end position="256"/>
    </location>
</feature>
<dbReference type="EMBL" id="KI392708">
    <property type="protein sequence ID" value="ERN11385.1"/>
    <property type="molecule type" value="Genomic_DNA"/>
</dbReference>
<dbReference type="PANTHER" id="PTHR35468:SF1">
    <property type="entry name" value="MYOSIN-LIKE PROTEIN"/>
    <property type="match status" value="1"/>
</dbReference>
<dbReference type="AlphaFoldDB" id="W1PVR3"/>
<keyword evidence="1" id="KW-0175">Coiled coil</keyword>
<evidence type="ECO:0000256" key="1">
    <source>
        <dbReference type="SAM" id="Coils"/>
    </source>
</evidence>
<protein>
    <submittedName>
        <fullName evidence="3">Uncharacterized protein</fullName>
    </submittedName>
</protein>
<evidence type="ECO:0000313" key="4">
    <source>
        <dbReference type="Proteomes" id="UP000017836"/>
    </source>
</evidence>